<keyword evidence="1" id="KW-1133">Transmembrane helix</keyword>
<dbReference type="EMBL" id="LT906441">
    <property type="protein sequence ID" value="SNV31566.1"/>
    <property type="molecule type" value="Genomic_DNA"/>
</dbReference>
<feature type="transmembrane region" description="Helical" evidence="1">
    <location>
        <begin position="129"/>
        <end position="152"/>
    </location>
</feature>
<dbReference type="KEGG" id="cgrn:4412665_00633"/>
<evidence type="ECO:0000313" key="2">
    <source>
        <dbReference type="EMBL" id="SNV31566.1"/>
    </source>
</evidence>
<dbReference type="Proteomes" id="UP000215332">
    <property type="component" value="Chromosome 1"/>
</dbReference>
<accession>A0A239WBW2</accession>
<feature type="transmembrane region" description="Helical" evidence="1">
    <location>
        <begin position="240"/>
        <end position="259"/>
    </location>
</feature>
<feature type="transmembrane region" description="Helical" evidence="1">
    <location>
        <begin position="29"/>
        <end position="50"/>
    </location>
</feature>
<gene>
    <name evidence="2" type="ORF">SAMEA4412665_00633</name>
</gene>
<dbReference type="AlphaFoldDB" id="A0A239WBW2"/>
<organism evidence="2 3">
    <name type="scientific">Cutibacterium granulosum</name>
    <dbReference type="NCBI Taxonomy" id="33011"/>
    <lineage>
        <taxon>Bacteria</taxon>
        <taxon>Bacillati</taxon>
        <taxon>Actinomycetota</taxon>
        <taxon>Actinomycetes</taxon>
        <taxon>Propionibacteriales</taxon>
        <taxon>Propionibacteriaceae</taxon>
        <taxon>Cutibacterium</taxon>
    </lineage>
</organism>
<evidence type="ECO:0000313" key="3">
    <source>
        <dbReference type="Proteomes" id="UP000215332"/>
    </source>
</evidence>
<feature type="transmembrane region" description="Helical" evidence="1">
    <location>
        <begin position="214"/>
        <end position="233"/>
    </location>
</feature>
<sequence>MAAAMPFPKPWRYSCHVPSLTARARHQSWIWALLGVGLLFYNWWIAVLFLPDVFVLSPHQMYSDLQVDGAPHARLLQGCDQMAGAILIVVGTILTSRLRNAGPALAAGTAAVSGQAGERPVTTRHADRALTSGLIVVGVAVLSAGTFPFVCAESTTPGCRKRQWAWELPWQQYVHSFSGTVEFIGIWLIIISAWVGTSLRRSQGRSHVTRPAWWPVAAAVTVLTTGVVDGIAYMSHFQEMLISSISLLCWTVCLVFPMHTLTAPTDGDD</sequence>
<feature type="transmembrane region" description="Helical" evidence="1">
    <location>
        <begin position="173"/>
        <end position="194"/>
    </location>
</feature>
<protein>
    <recommendedName>
        <fullName evidence="4">DUF998 domain-containing protein</fullName>
    </recommendedName>
</protein>
<proteinExistence type="predicted"/>
<name>A0A239WBW2_9ACTN</name>
<reference evidence="2 3" key="1">
    <citation type="submission" date="2017-06" db="EMBL/GenBank/DDBJ databases">
        <authorList>
            <consortium name="Pathogen Informatics"/>
        </authorList>
    </citation>
    <scope>NUCLEOTIDE SEQUENCE [LARGE SCALE GENOMIC DNA]</scope>
    <source>
        <strain evidence="2 3">NCTC11865</strain>
    </source>
</reference>
<keyword evidence="1" id="KW-0812">Transmembrane</keyword>
<keyword evidence="1" id="KW-0472">Membrane</keyword>
<evidence type="ECO:0008006" key="4">
    <source>
        <dbReference type="Google" id="ProtNLM"/>
    </source>
</evidence>
<evidence type="ECO:0000256" key="1">
    <source>
        <dbReference type="SAM" id="Phobius"/>
    </source>
</evidence>